<sequence>QTVHTVENKTDWFTAYQTCITKHGRLPGVNLKDLSETKNISSPFWIDATYDFMNFIHCEPHYVLCPRTFCQTIAFSSGKLNFEWGPCSECNNFSCAFSHDEIYIEADFKNECKDWPGAFQYCKGKRLSLATRDNVQFLDRVTGSVKSFWLDDMPPIYLVPDSRLHDRTCIYSFNGTIHFGNCSDTSITTVCILGMTNTTPTMFASQTEYIPGMTPTTSTVFPPQTMYTKGIWLILGSTLGGFCVIIIVVLTIIIVLRRRRMKNDPEQNFNSNANNKPTTKNMAQAEPAYDTVFGESFVLEATFPTSAQVSTAHEEEPVIYARPQKVKTNCRNPLDVPFSIKQPTDENENTGLYNVVQKTHGIPNTFVINDVLGKDYDDIYFLEPGKEEAVENVYNKANFNHTARDEDQTVNMYDKANFRHNSLANTTNDDYDEAHFRHEILENYTSKDYDEAYFRSDVLQRDSEKEYENEMFHRSGS</sequence>
<evidence type="ECO:0000256" key="1">
    <source>
        <dbReference type="SAM" id="Phobius"/>
    </source>
</evidence>
<comment type="caution">
    <text evidence="2">The sequence shown here is derived from an EMBL/GenBank/DDBJ whole genome shotgun (WGS) entry which is preliminary data.</text>
</comment>
<keyword evidence="3" id="KW-1185">Reference proteome</keyword>
<gene>
    <name evidence="2" type="ORF">ACJMK2_006814</name>
</gene>
<dbReference type="InterPro" id="IPR016187">
    <property type="entry name" value="CTDL_fold"/>
</dbReference>
<feature type="transmembrane region" description="Helical" evidence="1">
    <location>
        <begin position="231"/>
        <end position="256"/>
    </location>
</feature>
<protein>
    <submittedName>
        <fullName evidence="2">Uncharacterized protein</fullName>
    </submittedName>
</protein>
<organism evidence="2 3">
    <name type="scientific">Sinanodonta woodiana</name>
    <name type="common">Chinese pond mussel</name>
    <name type="synonym">Anodonta woodiana</name>
    <dbReference type="NCBI Taxonomy" id="1069815"/>
    <lineage>
        <taxon>Eukaryota</taxon>
        <taxon>Metazoa</taxon>
        <taxon>Spiralia</taxon>
        <taxon>Lophotrochozoa</taxon>
        <taxon>Mollusca</taxon>
        <taxon>Bivalvia</taxon>
        <taxon>Autobranchia</taxon>
        <taxon>Heteroconchia</taxon>
        <taxon>Palaeoheterodonta</taxon>
        <taxon>Unionida</taxon>
        <taxon>Unionoidea</taxon>
        <taxon>Unionidae</taxon>
        <taxon>Unioninae</taxon>
        <taxon>Sinanodonta</taxon>
    </lineage>
</organism>
<reference evidence="2 3" key="1">
    <citation type="submission" date="2024-11" db="EMBL/GenBank/DDBJ databases">
        <title>Chromosome-level genome assembly of the freshwater bivalve Anodonta woodiana.</title>
        <authorList>
            <person name="Chen X."/>
        </authorList>
    </citation>
    <scope>NUCLEOTIDE SEQUENCE [LARGE SCALE GENOMIC DNA]</scope>
    <source>
        <strain evidence="2">MN2024</strain>
        <tissue evidence="2">Gills</tissue>
    </source>
</reference>
<dbReference type="AlphaFoldDB" id="A0ABD3VXG1"/>
<evidence type="ECO:0000313" key="3">
    <source>
        <dbReference type="Proteomes" id="UP001634394"/>
    </source>
</evidence>
<dbReference type="Proteomes" id="UP001634394">
    <property type="component" value="Unassembled WGS sequence"/>
</dbReference>
<keyword evidence="1" id="KW-0812">Transmembrane</keyword>
<feature type="non-terminal residue" evidence="2">
    <location>
        <position position="1"/>
    </location>
</feature>
<evidence type="ECO:0000313" key="2">
    <source>
        <dbReference type="EMBL" id="KAL3865198.1"/>
    </source>
</evidence>
<dbReference type="SUPFAM" id="SSF56436">
    <property type="entry name" value="C-type lectin-like"/>
    <property type="match status" value="1"/>
</dbReference>
<keyword evidence="1" id="KW-0472">Membrane</keyword>
<proteinExistence type="predicted"/>
<name>A0ABD3VXG1_SINWO</name>
<accession>A0ABD3VXG1</accession>
<dbReference type="EMBL" id="JBJQND010000010">
    <property type="protein sequence ID" value="KAL3865198.1"/>
    <property type="molecule type" value="Genomic_DNA"/>
</dbReference>
<keyword evidence="1" id="KW-1133">Transmembrane helix</keyword>